<name>A0A7J5TZU2_9BACT</name>
<accession>A0A7J5TZU2</accession>
<dbReference type="PANTHER" id="PTHR48098">
    <property type="entry name" value="ENTEROCHELIN ESTERASE-RELATED"/>
    <property type="match status" value="1"/>
</dbReference>
<dbReference type="SUPFAM" id="SSF53474">
    <property type="entry name" value="alpha/beta-Hydrolases"/>
    <property type="match status" value="1"/>
</dbReference>
<dbReference type="Proteomes" id="UP000488299">
    <property type="component" value="Unassembled WGS sequence"/>
</dbReference>
<dbReference type="RefSeq" id="WP_152124002.1">
    <property type="nucleotide sequence ID" value="NZ_WELI01000003.1"/>
</dbReference>
<dbReference type="AlphaFoldDB" id="A0A7J5TZU2"/>
<evidence type="ECO:0000313" key="2">
    <source>
        <dbReference type="EMBL" id="KAB7731013.1"/>
    </source>
</evidence>
<evidence type="ECO:0008006" key="4">
    <source>
        <dbReference type="Google" id="ProtNLM"/>
    </source>
</evidence>
<reference evidence="2 3" key="1">
    <citation type="submission" date="2019-10" db="EMBL/GenBank/DDBJ databases">
        <title>Rudanella paleaurantiibacter sp. nov., isolated from sludge.</title>
        <authorList>
            <person name="Xu S.Q."/>
        </authorList>
    </citation>
    <scope>NUCLEOTIDE SEQUENCE [LARGE SCALE GENOMIC DNA]</scope>
    <source>
        <strain evidence="2 3">HX-22-17</strain>
    </source>
</reference>
<keyword evidence="3" id="KW-1185">Reference proteome</keyword>
<comment type="caution">
    <text evidence="2">The sequence shown here is derived from an EMBL/GenBank/DDBJ whole genome shotgun (WGS) entry which is preliminary data.</text>
</comment>
<protein>
    <recommendedName>
        <fullName evidence="4">Esterase</fullName>
    </recommendedName>
</protein>
<proteinExistence type="predicted"/>
<sequence>MRYLYCFLFSLLTALVAQAQPLFSVSFPASATSTALDGRVLLLLAKDAKTEPRFQISDEADTQLVFGVDVDGLKPGQAATVNSSAFGYPRKSLADVPAGEYYVQAVLHRYETFRLKTGHTVKLPMDRGEGQHWNLAPGNLYSKPVKIRYNPRTKQVIPVVMDQVIPPIEEPKDTKYIKHIKVLSKRLTEFWGRPMYLGAHVLLPYGFDEHPNARFPLCVFHGHFPADFDGFSETPPPADMDTSDYVPRFGIYGYKKRVTQEAHDFYKQWTSKDFPRMLIVEIQHPTPYYDDSYAVNSASMGPWGDAIMYELIPEIERQFRGIGQGWARFTYGGSTGGWEALAVQVMYPDEFNGCFAACPDPITFQAYTVVDIYKDQNAYYLDSPHKRTPRPGKRDYLGHVKCTVEDMNHRELALGTNSRSGDQWDIWQAVFSPQGPDGYPKPIWDKRTGVIDKQVAAYWRENYDLLHILKRDWKTLGPKLAGKIRIYCGDMDNFYLNNAVYLMEDFLKQTRNPHYGGEVAYGDRAEHCWNGDPTQPNYISRLRYNSMYVPKILKRIEESAPKGADLTSWRY</sequence>
<feature type="chain" id="PRO_5029891548" description="Esterase" evidence="1">
    <location>
        <begin position="20"/>
        <end position="571"/>
    </location>
</feature>
<dbReference type="Gene3D" id="3.40.50.1820">
    <property type="entry name" value="alpha/beta hydrolase"/>
    <property type="match status" value="1"/>
</dbReference>
<feature type="signal peptide" evidence="1">
    <location>
        <begin position="1"/>
        <end position="19"/>
    </location>
</feature>
<evidence type="ECO:0000313" key="3">
    <source>
        <dbReference type="Proteomes" id="UP000488299"/>
    </source>
</evidence>
<dbReference type="InterPro" id="IPR029058">
    <property type="entry name" value="AB_hydrolase_fold"/>
</dbReference>
<evidence type="ECO:0000256" key="1">
    <source>
        <dbReference type="SAM" id="SignalP"/>
    </source>
</evidence>
<gene>
    <name evidence="2" type="ORF">F5984_09300</name>
</gene>
<keyword evidence="1" id="KW-0732">Signal</keyword>
<dbReference type="PANTHER" id="PTHR48098:SF3">
    <property type="entry name" value="IRON(III) ENTEROBACTIN ESTERASE"/>
    <property type="match status" value="1"/>
</dbReference>
<dbReference type="EMBL" id="WELI01000003">
    <property type="protein sequence ID" value="KAB7731013.1"/>
    <property type="molecule type" value="Genomic_DNA"/>
</dbReference>
<organism evidence="2 3">
    <name type="scientific">Rudanella paleaurantiibacter</name>
    <dbReference type="NCBI Taxonomy" id="2614655"/>
    <lineage>
        <taxon>Bacteria</taxon>
        <taxon>Pseudomonadati</taxon>
        <taxon>Bacteroidota</taxon>
        <taxon>Cytophagia</taxon>
        <taxon>Cytophagales</taxon>
        <taxon>Cytophagaceae</taxon>
        <taxon>Rudanella</taxon>
    </lineage>
</organism>
<dbReference type="InterPro" id="IPR050583">
    <property type="entry name" value="Mycobacterial_A85_antigen"/>
</dbReference>